<keyword evidence="1" id="KW-0812">Transmembrane</keyword>
<feature type="transmembrane region" description="Helical" evidence="1">
    <location>
        <begin position="112"/>
        <end position="133"/>
    </location>
</feature>
<dbReference type="InterPro" id="IPR036938">
    <property type="entry name" value="PAP2/HPO_sf"/>
</dbReference>
<organism evidence="3 4">
    <name type="scientific">Pseudarthrobacter phenanthrenivorans</name>
    <name type="common">Arthrobacter phenanthrenivorans</name>
    <dbReference type="NCBI Taxonomy" id="361575"/>
    <lineage>
        <taxon>Bacteria</taxon>
        <taxon>Bacillati</taxon>
        <taxon>Actinomycetota</taxon>
        <taxon>Actinomycetes</taxon>
        <taxon>Micrococcales</taxon>
        <taxon>Micrococcaceae</taxon>
        <taxon>Pseudarthrobacter</taxon>
    </lineage>
</organism>
<keyword evidence="1" id="KW-1133">Transmembrane helix</keyword>
<comment type="caution">
    <text evidence="3">The sequence shown here is derived from an EMBL/GenBank/DDBJ whole genome shotgun (WGS) entry which is preliminary data.</text>
</comment>
<dbReference type="Gene3D" id="1.20.144.10">
    <property type="entry name" value="Phosphatidic acid phosphatase type 2/haloperoxidase"/>
    <property type="match status" value="1"/>
</dbReference>
<feature type="transmembrane region" description="Helical" evidence="1">
    <location>
        <begin position="47"/>
        <end position="68"/>
    </location>
</feature>
<accession>A0A3B0FIX9</accession>
<name>A0A3B0FIX9_PSEPS</name>
<dbReference type="EMBL" id="RBNH01000011">
    <property type="protein sequence ID" value="RKO22863.1"/>
    <property type="molecule type" value="Genomic_DNA"/>
</dbReference>
<dbReference type="Proteomes" id="UP000273159">
    <property type="component" value="Unassembled WGS sequence"/>
</dbReference>
<gene>
    <name evidence="3" type="ORF">D7Z96_12920</name>
</gene>
<dbReference type="RefSeq" id="WP_120692768.1">
    <property type="nucleotide sequence ID" value="NZ_RBNH01000011.1"/>
</dbReference>
<feature type="domain" description="Phosphatidic acid phosphatase type 2/haloperoxidase" evidence="2">
    <location>
        <begin position="135"/>
        <end position="201"/>
    </location>
</feature>
<evidence type="ECO:0000259" key="2">
    <source>
        <dbReference type="Pfam" id="PF01569"/>
    </source>
</evidence>
<sequence length="207" mass="21329">MAVDSSTIIRAKNRSARWLTEALQPPVVVSVQLLASPLTQPGFPGTAGYGALAALFVCVLPLVLLLVLVRLGKVTDHHVSDRRQRAPVLLMALGSILAGLLVLDAAGAPQSVVVMVLAVVAGVVVLAGVSPFWKISGHAAAISSAAVIGVLMLGTAWLPLLLLIPAVGWSRVVLRAHSPAQVVAGSLFGGVVMAGIWWVLQGLLVSP</sequence>
<reference evidence="4" key="2">
    <citation type="submission" date="2018-10" db="EMBL/GenBank/DDBJ databases">
        <authorList>
            <person name="Wang Y."/>
            <person name="Wang J."/>
            <person name="Yang X."/>
            <person name="Wang Z."/>
            <person name="Huang Y."/>
        </authorList>
    </citation>
    <scope>NUCLEOTIDE SEQUENCE [LARGE SCALE GENOMIC DNA]</scope>
    <source>
        <strain evidence="4">J015</strain>
    </source>
</reference>
<keyword evidence="1" id="KW-0472">Membrane</keyword>
<protein>
    <submittedName>
        <fullName evidence="3">Phosphatase PAP2 family protein</fullName>
    </submittedName>
</protein>
<evidence type="ECO:0000256" key="1">
    <source>
        <dbReference type="SAM" id="Phobius"/>
    </source>
</evidence>
<feature type="transmembrane region" description="Helical" evidence="1">
    <location>
        <begin position="145"/>
        <end position="168"/>
    </location>
</feature>
<dbReference type="AlphaFoldDB" id="A0A3B0FIX9"/>
<evidence type="ECO:0000313" key="4">
    <source>
        <dbReference type="Proteomes" id="UP000273159"/>
    </source>
</evidence>
<feature type="transmembrane region" description="Helical" evidence="1">
    <location>
        <begin position="88"/>
        <end position="106"/>
    </location>
</feature>
<reference evidence="3 4" key="1">
    <citation type="submission" date="2018-10" db="EMBL/GenBank/DDBJ databases">
        <title>Genome-guide identification and characterization of bacteria that degrade polycyclic aromatic hydrocarbons and resist hexavalent chromium simultaneously.</title>
        <authorList>
            <person name="Feng H."/>
        </authorList>
    </citation>
    <scope>NUCLEOTIDE SEQUENCE [LARGE SCALE GENOMIC DNA]</scope>
    <source>
        <strain evidence="3 4">J015</strain>
    </source>
</reference>
<proteinExistence type="predicted"/>
<dbReference type="InterPro" id="IPR000326">
    <property type="entry name" value="PAP2/HPO"/>
</dbReference>
<dbReference type="SUPFAM" id="SSF48317">
    <property type="entry name" value="Acid phosphatase/Vanadium-dependent haloperoxidase"/>
    <property type="match status" value="1"/>
</dbReference>
<dbReference type="Pfam" id="PF01569">
    <property type="entry name" value="PAP2"/>
    <property type="match status" value="1"/>
</dbReference>
<evidence type="ECO:0000313" key="3">
    <source>
        <dbReference type="EMBL" id="RKO22863.1"/>
    </source>
</evidence>
<feature type="transmembrane region" description="Helical" evidence="1">
    <location>
        <begin position="180"/>
        <end position="200"/>
    </location>
</feature>